<protein>
    <submittedName>
        <fullName evidence="2">Glycosyltransferase involved in cell wall biosynthesis</fullName>
    </submittedName>
</protein>
<keyword evidence="2" id="KW-0808">Transferase</keyword>
<sequence length="325" mass="37158">MFSQAPSPDLSAIIPMCNAAPTVGKVVESFLDVPGHRVEVVVVDDGSTDDSVAVVQALARDEVRLVRLEGNHGAGYARNVGFDQAHGRHAIFFDADDELHPEVIAEAVDALDATDADVAMMPYTYRRGWTSDHTGMNAFDDVVWKHYLRDERRRLVRLSDVPRLLGFSNYPWNKVLRTDRFRRTGLRFSETQVHNDILGHWMTLLDARSILLLDDPVCTHIVGDGGGNLSHRMGRERLALFDALDETYDTLERRPELRNRYSHHYWDFVLRSSAWALDRLAPEVVDAGRQRLQQHLLRINLADFMRIRERRDPSLADRIVRRSLV</sequence>
<dbReference type="SUPFAM" id="SSF53448">
    <property type="entry name" value="Nucleotide-diphospho-sugar transferases"/>
    <property type="match status" value="1"/>
</dbReference>
<dbReference type="AlphaFoldDB" id="A0A839NIQ8"/>
<evidence type="ECO:0000259" key="1">
    <source>
        <dbReference type="Pfam" id="PF00535"/>
    </source>
</evidence>
<feature type="domain" description="Glycosyltransferase 2-like" evidence="1">
    <location>
        <begin position="11"/>
        <end position="144"/>
    </location>
</feature>
<name>A0A839NIQ8_9MICO</name>
<accession>A0A839NIQ8</accession>
<dbReference type="InterPro" id="IPR001173">
    <property type="entry name" value="Glyco_trans_2-like"/>
</dbReference>
<comment type="caution">
    <text evidence="2">The sequence shown here is derived from an EMBL/GenBank/DDBJ whole genome shotgun (WGS) entry which is preliminary data.</text>
</comment>
<dbReference type="PANTHER" id="PTHR43685:SF2">
    <property type="entry name" value="GLYCOSYLTRANSFERASE 2-LIKE DOMAIN-CONTAINING PROTEIN"/>
    <property type="match status" value="1"/>
</dbReference>
<dbReference type="InterPro" id="IPR050834">
    <property type="entry name" value="Glycosyltransf_2"/>
</dbReference>
<evidence type="ECO:0000313" key="3">
    <source>
        <dbReference type="Proteomes" id="UP000559182"/>
    </source>
</evidence>
<dbReference type="Pfam" id="PF00535">
    <property type="entry name" value="Glycos_transf_2"/>
    <property type="match status" value="1"/>
</dbReference>
<proteinExistence type="predicted"/>
<keyword evidence="3" id="KW-1185">Reference proteome</keyword>
<dbReference type="CDD" id="cd00761">
    <property type="entry name" value="Glyco_tranf_GTA_type"/>
    <property type="match status" value="1"/>
</dbReference>
<gene>
    <name evidence="2" type="ORF">FHU39_004314</name>
</gene>
<dbReference type="EMBL" id="JACHVQ010000005">
    <property type="protein sequence ID" value="MBB2894272.1"/>
    <property type="molecule type" value="Genomic_DNA"/>
</dbReference>
<dbReference type="PANTHER" id="PTHR43685">
    <property type="entry name" value="GLYCOSYLTRANSFERASE"/>
    <property type="match status" value="1"/>
</dbReference>
<dbReference type="Gene3D" id="3.90.550.10">
    <property type="entry name" value="Spore Coat Polysaccharide Biosynthesis Protein SpsA, Chain A"/>
    <property type="match status" value="1"/>
</dbReference>
<evidence type="ECO:0000313" key="2">
    <source>
        <dbReference type="EMBL" id="MBB2894272.1"/>
    </source>
</evidence>
<reference evidence="2 3" key="1">
    <citation type="submission" date="2020-08" db="EMBL/GenBank/DDBJ databases">
        <title>Sequencing the genomes of 1000 actinobacteria strains.</title>
        <authorList>
            <person name="Klenk H.-P."/>
        </authorList>
    </citation>
    <scope>NUCLEOTIDE SEQUENCE [LARGE SCALE GENOMIC DNA]</scope>
    <source>
        <strain evidence="2 3">DSM 105369</strain>
    </source>
</reference>
<dbReference type="InterPro" id="IPR029044">
    <property type="entry name" value="Nucleotide-diphossugar_trans"/>
</dbReference>
<dbReference type="RefSeq" id="WP_183322743.1">
    <property type="nucleotide sequence ID" value="NZ_JACHVQ010000005.1"/>
</dbReference>
<dbReference type="GO" id="GO:0016740">
    <property type="term" value="F:transferase activity"/>
    <property type="evidence" value="ECO:0007669"/>
    <property type="project" value="UniProtKB-KW"/>
</dbReference>
<dbReference type="Proteomes" id="UP000559182">
    <property type="component" value="Unassembled WGS sequence"/>
</dbReference>
<organism evidence="2 3">
    <name type="scientific">Flexivirga oryzae</name>
    <dbReference type="NCBI Taxonomy" id="1794944"/>
    <lineage>
        <taxon>Bacteria</taxon>
        <taxon>Bacillati</taxon>
        <taxon>Actinomycetota</taxon>
        <taxon>Actinomycetes</taxon>
        <taxon>Micrococcales</taxon>
        <taxon>Dermacoccaceae</taxon>
        <taxon>Flexivirga</taxon>
    </lineage>
</organism>